<dbReference type="Proteomes" id="UP000308197">
    <property type="component" value="Unassembled WGS sequence"/>
</dbReference>
<dbReference type="Pfam" id="PF18758">
    <property type="entry name" value="KDZ"/>
    <property type="match status" value="1"/>
</dbReference>
<gene>
    <name evidence="3" type="ORF">K466DRAFT_38375</name>
</gene>
<feature type="region of interest" description="Disordered" evidence="1">
    <location>
        <begin position="82"/>
        <end position="133"/>
    </location>
</feature>
<keyword evidence="4" id="KW-1185">Reference proteome</keyword>
<evidence type="ECO:0000313" key="4">
    <source>
        <dbReference type="Proteomes" id="UP000308197"/>
    </source>
</evidence>
<evidence type="ECO:0000256" key="1">
    <source>
        <dbReference type="SAM" id="MobiDB-lite"/>
    </source>
</evidence>
<dbReference type="InterPro" id="IPR040521">
    <property type="entry name" value="KDZ"/>
</dbReference>
<organism evidence="3 4">
    <name type="scientific">Polyporus arcularius HHB13444</name>
    <dbReference type="NCBI Taxonomy" id="1314778"/>
    <lineage>
        <taxon>Eukaryota</taxon>
        <taxon>Fungi</taxon>
        <taxon>Dikarya</taxon>
        <taxon>Basidiomycota</taxon>
        <taxon>Agaricomycotina</taxon>
        <taxon>Agaricomycetes</taxon>
        <taxon>Polyporales</taxon>
        <taxon>Polyporaceae</taxon>
        <taxon>Polyporus</taxon>
    </lineage>
</organism>
<dbReference type="InterPro" id="IPR041457">
    <property type="entry name" value="CxC2_KDZ-assoc"/>
</dbReference>
<dbReference type="Pfam" id="PF18803">
    <property type="entry name" value="CxC2"/>
    <property type="match status" value="1"/>
</dbReference>
<proteinExistence type="predicted"/>
<feature type="compositionally biased region" description="Basic and acidic residues" evidence="1">
    <location>
        <begin position="122"/>
        <end position="133"/>
    </location>
</feature>
<feature type="compositionally biased region" description="Low complexity" evidence="1">
    <location>
        <begin position="82"/>
        <end position="102"/>
    </location>
</feature>
<feature type="region of interest" description="Disordered" evidence="1">
    <location>
        <begin position="286"/>
        <end position="315"/>
    </location>
</feature>
<feature type="domain" description="CxC2-like cysteine cluster KDZ transposase-associated" evidence="2">
    <location>
        <begin position="340"/>
        <end position="421"/>
    </location>
</feature>
<name>A0A5C3PI21_9APHY</name>
<dbReference type="InParanoid" id="A0A5C3PI21"/>
<dbReference type="AlphaFoldDB" id="A0A5C3PI21"/>
<dbReference type="EMBL" id="ML211083">
    <property type="protein sequence ID" value="TFK89216.1"/>
    <property type="molecule type" value="Genomic_DNA"/>
</dbReference>
<evidence type="ECO:0000259" key="2">
    <source>
        <dbReference type="Pfam" id="PF18803"/>
    </source>
</evidence>
<dbReference type="STRING" id="1314778.A0A5C3PI21"/>
<reference evidence="3 4" key="1">
    <citation type="journal article" date="2019" name="Nat. Ecol. Evol.">
        <title>Megaphylogeny resolves global patterns of mushroom evolution.</title>
        <authorList>
            <person name="Varga T."/>
            <person name="Krizsan K."/>
            <person name="Foldi C."/>
            <person name="Dima B."/>
            <person name="Sanchez-Garcia M."/>
            <person name="Sanchez-Ramirez S."/>
            <person name="Szollosi G.J."/>
            <person name="Szarkandi J.G."/>
            <person name="Papp V."/>
            <person name="Albert L."/>
            <person name="Andreopoulos W."/>
            <person name="Angelini C."/>
            <person name="Antonin V."/>
            <person name="Barry K.W."/>
            <person name="Bougher N.L."/>
            <person name="Buchanan P."/>
            <person name="Buyck B."/>
            <person name="Bense V."/>
            <person name="Catcheside P."/>
            <person name="Chovatia M."/>
            <person name="Cooper J."/>
            <person name="Damon W."/>
            <person name="Desjardin D."/>
            <person name="Finy P."/>
            <person name="Geml J."/>
            <person name="Haridas S."/>
            <person name="Hughes K."/>
            <person name="Justo A."/>
            <person name="Karasinski D."/>
            <person name="Kautmanova I."/>
            <person name="Kiss B."/>
            <person name="Kocsube S."/>
            <person name="Kotiranta H."/>
            <person name="LaButti K.M."/>
            <person name="Lechner B.E."/>
            <person name="Liimatainen K."/>
            <person name="Lipzen A."/>
            <person name="Lukacs Z."/>
            <person name="Mihaltcheva S."/>
            <person name="Morgado L.N."/>
            <person name="Niskanen T."/>
            <person name="Noordeloos M.E."/>
            <person name="Ohm R.A."/>
            <person name="Ortiz-Santana B."/>
            <person name="Ovrebo C."/>
            <person name="Racz N."/>
            <person name="Riley R."/>
            <person name="Savchenko A."/>
            <person name="Shiryaev A."/>
            <person name="Soop K."/>
            <person name="Spirin V."/>
            <person name="Szebenyi C."/>
            <person name="Tomsovsky M."/>
            <person name="Tulloss R.E."/>
            <person name="Uehling J."/>
            <person name="Grigoriev I.V."/>
            <person name="Vagvolgyi C."/>
            <person name="Papp T."/>
            <person name="Martin F.M."/>
            <person name="Miettinen O."/>
            <person name="Hibbett D.S."/>
            <person name="Nagy L.G."/>
        </authorList>
    </citation>
    <scope>NUCLEOTIDE SEQUENCE [LARGE SCALE GENOMIC DNA]</scope>
    <source>
        <strain evidence="3 4">HHB13444</strain>
    </source>
</reference>
<evidence type="ECO:0000313" key="3">
    <source>
        <dbReference type="EMBL" id="TFK89216.1"/>
    </source>
</evidence>
<accession>A0A5C3PI21</accession>
<dbReference type="PANTHER" id="PTHR33096">
    <property type="entry name" value="CXC2 DOMAIN-CONTAINING PROTEIN"/>
    <property type="match status" value="1"/>
</dbReference>
<dbReference type="PANTHER" id="PTHR33096:SF1">
    <property type="entry name" value="CXC1-LIKE CYSTEINE CLUSTER ASSOCIATED WITH KDZ TRANSPOSASES DOMAIN-CONTAINING PROTEIN"/>
    <property type="match status" value="1"/>
</dbReference>
<protein>
    <recommendedName>
        <fullName evidence="2">CxC2-like cysteine cluster KDZ transposase-associated domain-containing protein</fullName>
    </recommendedName>
</protein>
<sequence length="1156" mass="129027">MCQDSSVAEYLLCNLHSPHFPNQPEPACNRHKSLLTFAMGHKRRRDYTGAEHEVRASIKRTLRGPRVVPKLVRLPPVFAPPAGRASGATASTSSQSAGLSQLPGASHGSPMPANDPYNDYTSKADAHARQTRSQHDYQGEFLGVRDEYMVHLLAAEGRPTDGGAACGHDAAWRCISCHGRPSFCGPCCLAAHQDHPLHRVERWQGAFYQSAWLRQLGMQIHCGHGGKPCPSLARYSSPFTPNDTNSEVPTAAPPSIVDRFTALFTHGRTAEDDDEEELPLLVEEDLSDCDDEDAAPSAPAADDDEDDRPPGSVLVADLPWIGEPAAPMAGVSQSPPTFSNDRMLVIVDTEGIHELSVTFCACPNAIREDLQLLDLGLYPATKSRPRTAFTMRVLDAFSLASKECNASARNYYNILRRTTNSAFPHMVPDRYRELLRVSRQWRNLKMRKWAGFGHRAEAVGPGDLAVRCPACPQPGVNLPDDWQTDPERWKYARGVVLDGNFSAQHRPMAHPEKDVRLADGHAFTVAEGPYKEHLATGKEYKETTTCNDHRAVLNAAVSHGKYEATGIGAAACSRHGFFQPHACVDFQLGERQINMDYIVNWILAFLNGLTTILVLYDIMCQYFTHLHERFEKSPKLAMPPGLTFLRGIGQFHVHGHLTRCFPRFSLNFLRGVGIQDGEIIETLWNKINGIAGSTRGMGSGHRHEVIDDRMNDSNWMKLTRIVPQLIRRWKRIATESPLAMRAFEELAGSVTPEERVAWEAEARAADEARDRNVEAMDIYDVHSKPAPTQKEVQEALLQEELREQDINAGGETSWIATGLRLEERKLSLAYSARQNERTPTDAARVAITDLRLKLAKAIRVFHAAGRRHVGPSALAADAEDPTLLGEEWDTIGELAATRAKVPVDPMQPELHPLALPSTLGLAYLTQHRLLHLVAKEVQLREGQLNDSLQAIRTGIGYKSMLYRKKVRGATSTRAKLRSFDEVHVADDTIYKHVRVYHQARNAVLRLFDDRNPEGVAACTAFLAKYRPITRADLTASTTVLEAFTPGLRNVPEAWFWSVGANDGGADSSWMHDFRRSLWLRAYARRERWMEERVLVPFEMECTVRYFKKRATDWEGWSRTGSTPGHLAYGQRQADMWRRLATHAEKAFADALATILG</sequence>